<reference evidence="2" key="1">
    <citation type="submission" date="2017-09" db="EMBL/GenBank/DDBJ databases">
        <authorList>
            <person name="Ehlers B."/>
            <person name="Leendertz F.H."/>
        </authorList>
    </citation>
    <scope>NUCLEOTIDE SEQUENCE</scope>
    <source>
        <strain evidence="2">MAVP-26</strain>
    </source>
</reference>
<evidence type="ECO:0000256" key="1">
    <source>
        <dbReference type="SAM" id="SignalP"/>
    </source>
</evidence>
<dbReference type="Gene3D" id="1.10.150.900">
    <property type="match status" value="1"/>
</dbReference>
<organism evidence="2">
    <name type="scientific">Vibrio parahaemolyticus</name>
    <dbReference type="NCBI Taxonomy" id="670"/>
    <lineage>
        <taxon>Bacteria</taxon>
        <taxon>Pseudomonadati</taxon>
        <taxon>Pseudomonadota</taxon>
        <taxon>Gammaproteobacteria</taxon>
        <taxon>Vibrionales</taxon>
        <taxon>Vibrionaceae</taxon>
        <taxon>Vibrio</taxon>
    </lineage>
</organism>
<sequence length="124" mass="13786">MDMTKHSKIFAGVASAIALTSGVSAWAASDQDFNSMQMKGVEQIEVKVDLDGAAKRLSKVVQFPTISNQDRSDFAPDVYTITAIQLENTTEFEGFHGVNERIRVDEFGRSIGFFYQLMDNLDNL</sequence>
<feature type="signal peptide" evidence="1">
    <location>
        <begin position="1"/>
        <end position="27"/>
    </location>
</feature>
<dbReference type="EMBL" id="CP023248">
    <property type="protein sequence ID" value="ASZ52282.1"/>
    <property type="molecule type" value="Genomic_DNA"/>
</dbReference>
<gene>
    <name evidence="2" type="ORF">YA91_17865</name>
</gene>
<protein>
    <submittedName>
        <fullName evidence="2">Uncharacterized protein</fullName>
    </submittedName>
</protein>
<proteinExistence type="predicted"/>
<accession>A0A249W6B3</accession>
<keyword evidence="1" id="KW-0732">Signal</keyword>
<dbReference type="AlphaFoldDB" id="A0A249W6B3"/>
<name>A0A249W6B3_VIBPH</name>
<feature type="chain" id="PRO_5030042552" evidence="1">
    <location>
        <begin position="28"/>
        <end position="124"/>
    </location>
</feature>
<evidence type="ECO:0000313" key="2">
    <source>
        <dbReference type="EMBL" id="ASZ52282.1"/>
    </source>
</evidence>